<evidence type="ECO:0000259" key="3">
    <source>
        <dbReference type="Pfam" id="PF01471"/>
    </source>
</evidence>
<dbReference type="PANTHER" id="PTHR11102">
    <property type="entry name" value="SEL-1-LIKE PROTEIN"/>
    <property type="match status" value="1"/>
</dbReference>
<protein>
    <submittedName>
        <fullName evidence="4">Localization factor PodJL</fullName>
    </submittedName>
</protein>
<keyword evidence="1" id="KW-0175">Coiled coil</keyword>
<sequence length="1358" mass="145029">MNGSRSTPNRHGERSSLDALNRTIEGLEARIEGLMSGTPKAKPQPPAPDQVEARRTQDRRSTAAPQRAATAYADDPLAEIRERQRMLGAARERNAQPNPPQTRASESIRAAIRPPEAHRPLERPLAERPLAERPVAERRPARPEVADYLSPRQPAASYAAQTSGRDFSGRDYARREAPARQAAPARADDSMREIAEALVNLRHELKQDIADGVSREMDTLKSEIRSIRSIAEDQRLTEDLRGDFARLADSIGQIGYANSPDIADLRAEFEALRGVMDGLAREDSMQRMESRWQGLEERMQDLDSQDLRDELVQLAYRIDDIKGQLGAMSDNPVVRALEQKLMNVASAMEQLGSRMQPADAAFSEQFATLDGRLDEISRAIAASSRASAAATLDNAFLQRLDGRIVGLAEQIDAMSNAAAYQTDPSEALSARIEALTTRIEELTDEQAAMRLEERLDQLSQILAQAQKPAQQAELSGYLADISRKIDNLEHGSVNDVLAERLDYLARRIEEIEIHPAAQQAPDNGAFERLEDRLSDIAARLDEAAVAPRSDEGALRSLEDQIAHLSSLISQEQSGGAMPAGFDNRMAAIESYMATNDEYIIEAARQAAEAVVEAYSRNVGPGAPVASADMAALAGLADDLRHLEELTRGTEERTHRTFEALHGTLVQIADRLDTMEDRFAAPQPEPVYREESFGRREAAPARGGAQQMAAQPAARKVQMPVAAQLSEDALHEMAVAEVEEAYAAEAAAQALAEDVADVDVIDPPATAREGKKAAKPSLLAGLSKRFRPGGKTDASEEPTGRTVIDPTPPIDAVDMLPAGREHDLLEPGSGAPDVKKILERVRASQAAGDFDGEKAGKSDRADYIAAARRAAKAAAQETDPSQPNALKSTRAAALASSSLTPAANKGIGAKLAQHRRPILMAVGAVLLVLMAMPLVKNFAGGNRAADPAPISAPAVPDAPAQIAPQNAAPQNPAPLGQTTAPDAATNQAAATDTSNDSLTQAPAAPQSGAMADAPMDGAPVDSLPAAPVTQGATGGHLTDPRPADGMASAIQPADTVRSQDNGFANAARTQSADPIRVPAGIAPKSLADAAAAGDPNALFEIGAKFTDGRGVKADPGEAAKWYKLAADRGLAPAQYRYANLLEKGTGIERNLGQAMTYYRQAAEAGNASAMHNLAVLYASGASGQPDYTQAVNWFGKAADLGVADSQFNLAILFARGNGVKQNLEESYKWFAIAAKDGDKDAAQKRDEVANAMRKDQLENARARVDNWTVKQADPKANSVNLPDEWASGKALTTASVDMEKAVRNIQAILNKNGYDAGTPDGKLGARTVSAIKAFQTKVGQEPTGKINDALVKELLARNK</sequence>
<feature type="compositionally biased region" description="Low complexity" evidence="2">
    <location>
        <begin position="63"/>
        <end position="73"/>
    </location>
</feature>
<dbReference type="RefSeq" id="WP_145638863.1">
    <property type="nucleotide sequence ID" value="NZ_VIWP01000004.1"/>
</dbReference>
<dbReference type="InterPro" id="IPR002477">
    <property type="entry name" value="Peptidoglycan-bd-like"/>
</dbReference>
<dbReference type="Pfam" id="PF08238">
    <property type="entry name" value="Sel1"/>
    <property type="match status" value="4"/>
</dbReference>
<reference evidence="4 5" key="1">
    <citation type="submission" date="2019-06" db="EMBL/GenBank/DDBJ databases">
        <title>Sorghum-associated microbial communities from plants grown in Nebraska, USA.</title>
        <authorList>
            <person name="Schachtman D."/>
        </authorList>
    </citation>
    <scope>NUCLEOTIDE SEQUENCE [LARGE SCALE GENOMIC DNA]</scope>
    <source>
        <strain evidence="4 5">1225</strain>
    </source>
</reference>
<dbReference type="Gene3D" id="1.10.101.10">
    <property type="entry name" value="PGBD-like superfamily/PGBD"/>
    <property type="match status" value="1"/>
</dbReference>
<evidence type="ECO:0000256" key="2">
    <source>
        <dbReference type="SAM" id="MobiDB-lite"/>
    </source>
</evidence>
<dbReference type="SUPFAM" id="SSF47090">
    <property type="entry name" value="PGBD-like"/>
    <property type="match status" value="1"/>
</dbReference>
<feature type="compositionally biased region" description="Basic and acidic residues" evidence="2">
    <location>
        <begin position="115"/>
        <end position="145"/>
    </location>
</feature>
<feature type="domain" description="Peptidoglycan binding-like" evidence="3">
    <location>
        <begin position="1299"/>
        <end position="1351"/>
    </location>
</feature>
<name>A0A561QSA0_9HYPH</name>
<dbReference type="PANTHER" id="PTHR11102:SF160">
    <property type="entry name" value="ERAD-ASSOCIATED E3 UBIQUITIN-PROTEIN LIGASE COMPONENT HRD3"/>
    <property type="match status" value="1"/>
</dbReference>
<feature type="compositionally biased region" description="Low complexity" evidence="2">
    <location>
        <begin position="956"/>
        <end position="992"/>
    </location>
</feature>
<keyword evidence="5" id="KW-1185">Reference proteome</keyword>
<proteinExistence type="predicted"/>
<dbReference type="Pfam" id="PF01471">
    <property type="entry name" value="PG_binding_1"/>
    <property type="match status" value="1"/>
</dbReference>
<dbReference type="InterPro" id="IPR036365">
    <property type="entry name" value="PGBD-like_sf"/>
</dbReference>
<evidence type="ECO:0000313" key="5">
    <source>
        <dbReference type="Proteomes" id="UP000320653"/>
    </source>
</evidence>
<feature type="coiled-coil region" evidence="1">
    <location>
        <begin position="262"/>
        <end position="305"/>
    </location>
</feature>
<feature type="compositionally biased region" description="Basic and acidic residues" evidence="2">
    <location>
        <begin position="51"/>
        <end position="61"/>
    </location>
</feature>
<feature type="region of interest" description="Disordered" evidence="2">
    <location>
        <begin position="1"/>
        <end position="189"/>
    </location>
</feature>
<gene>
    <name evidence="4" type="ORF">FHW37_104484</name>
</gene>
<feature type="region of interest" description="Disordered" evidence="2">
    <location>
        <begin position="949"/>
        <end position="1046"/>
    </location>
</feature>
<dbReference type="Gene3D" id="1.25.40.10">
    <property type="entry name" value="Tetratricopeptide repeat domain"/>
    <property type="match status" value="1"/>
</dbReference>
<dbReference type="SMART" id="SM00671">
    <property type="entry name" value="SEL1"/>
    <property type="match status" value="4"/>
</dbReference>
<dbReference type="Gene3D" id="1.20.1270.70">
    <property type="entry name" value="Designed single chain three-helix bundle"/>
    <property type="match status" value="1"/>
</dbReference>
<dbReference type="InterPro" id="IPR036366">
    <property type="entry name" value="PGBDSf"/>
</dbReference>
<feature type="compositionally biased region" description="Basic and acidic residues" evidence="2">
    <location>
        <begin position="78"/>
        <end position="94"/>
    </location>
</feature>
<organism evidence="4 5">
    <name type="scientific">Neorhizobium alkalisoli</name>
    <dbReference type="NCBI Taxonomy" id="528178"/>
    <lineage>
        <taxon>Bacteria</taxon>
        <taxon>Pseudomonadati</taxon>
        <taxon>Pseudomonadota</taxon>
        <taxon>Alphaproteobacteria</taxon>
        <taxon>Hyphomicrobiales</taxon>
        <taxon>Rhizobiaceae</taxon>
        <taxon>Rhizobium/Agrobacterium group</taxon>
        <taxon>Neorhizobium</taxon>
    </lineage>
</organism>
<dbReference type="InterPro" id="IPR006597">
    <property type="entry name" value="Sel1-like"/>
</dbReference>
<feature type="coiled-coil region" evidence="1">
    <location>
        <begin position="425"/>
        <end position="452"/>
    </location>
</feature>
<feature type="region of interest" description="Disordered" evidence="2">
    <location>
        <begin position="872"/>
        <end position="891"/>
    </location>
</feature>
<dbReference type="EMBL" id="VIWP01000004">
    <property type="protein sequence ID" value="TWF53209.1"/>
    <property type="molecule type" value="Genomic_DNA"/>
</dbReference>
<dbReference type="Gene3D" id="1.20.5.1700">
    <property type="match status" value="1"/>
</dbReference>
<dbReference type="InterPro" id="IPR011990">
    <property type="entry name" value="TPR-like_helical_dom_sf"/>
</dbReference>
<dbReference type="InterPro" id="IPR050767">
    <property type="entry name" value="Sel1_AlgK"/>
</dbReference>
<comment type="caution">
    <text evidence="4">The sequence shown here is derived from an EMBL/GenBank/DDBJ whole genome shotgun (WGS) entry which is preliminary data.</text>
</comment>
<feature type="region of interest" description="Disordered" evidence="2">
    <location>
        <begin position="766"/>
        <end position="808"/>
    </location>
</feature>
<feature type="compositionally biased region" description="Basic and acidic residues" evidence="2">
    <location>
        <begin position="167"/>
        <end position="178"/>
    </location>
</feature>
<dbReference type="SUPFAM" id="SSF81901">
    <property type="entry name" value="HCP-like"/>
    <property type="match status" value="1"/>
</dbReference>
<dbReference type="OrthoDB" id="5295703at2"/>
<evidence type="ECO:0000256" key="1">
    <source>
        <dbReference type="SAM" id="Coils"/>
    </source>
</evidence>
<evidence type="ECO:0000313" key="4">
    <source>
        <dbReference type="EMBL" id="TWF53209.1"/>
    </source>
</evidence>
<accession>A0A561QSA0</accession>
<dbReference type="Proteomes" id="UP000320653">
    <property type="component" value="Unassembled WGS sequence"/>
</dbReference>